<protein>
    <recommendedName>
        <fullName evidence="2">VWFA domain-containing protein</fullName>
    </recommendedName>
</protein>
<dbReference type="InterPro" id="IPR006311">
    <property type="entry name" value="TAT_signal"/>
</dbReference>
<dbReference type="AlphaFoldDB" id="A0A381XDZ6"/>
<organism evidence="1">
    <name type="scientific">marine metagenome</name>
    <dbReference type="NCBI Taxonomy" id="408172"/>
    <lineage>
        <taxon>unclassified sequences</taxon>
        <taxon>metagenomes</taxon>
        <taxon>ecological metagenomes</taxon>
    </lineage>
</organism>
<dbReference type="InterPro" id="IPR036465">
    <property type="entry name" value="vWFA_dom_sf"/>
</dbReference>
<dbReference type="Gene3D" id="3.40.50.410">
    <property type="entry name" value="von Willebrand factor, type A domain"/>
    <property type="match status" value="1"/>
</dbReference>
<evidence type="ECO:0008006" key="2">
    <source>
        <dbReference type="Google" id="ProtNLM"/>
    </source>
</evidence>
<dbReference type="PROSITE" id="PS51318">
    <property type="entry name" value="TAT"/>
    <property type="match status" value="1"/>
</dbReference>
<proteinExistence type="predicted"/>
<accession>A0A381XDZ6</accession>
<gene>
    <name evidence="1" type="ORF">METZ01_LOCUS115819</name>
</gene>
<name>A0A381XDZ6_9ZZZZ</name>
<evidence type="ECO:0000313" key="1">
    <source>
        <dbReference type="EMBL" id="SVA62965.1"/>
    </source>
</evidence>
<dbReference type="SUPFAM" id="SSF53300">
    <property type="entry name" value="vWA-like"/>
    <property type="match status" value="1"/>
</dbReference>
<reference evidence="1" key="1">
    <citation type="submission" date="2018-05" db="EMBL/GenBank/DDBJ databases">
        <authorList>
            <person name="Lanie J.A."/>
            <person name="Ng W.-L."/>
            <person name="Kazmierczak K.M."/>
            <person name="Andrzejewski T.M."/>
            <person name="Davidsen T.M."/>
            <person name="Wayne K.J."/>
            <person name="Tettelin H."/>
            <person name="Glass J.I."/>
            <person name="Rusch D."/>
            <person name="Podicherti R."/>
            <person name="Tsui H.-C.T."/>
            <person name="Winkler M.E."/>
        </authorList>
    </citation>
    <scope>NUCLEOTIDE SEQUENCE</scope>
</reference>
<dbReference type="EMBL" id="UINC01014836">
    <property type="protein sequence ID" value="SVA62965.1"/>
    <property type="molecule type" value="Genomic_DNA"/>
</dbReference>
<sequence>MTTDTTRGRFLAGPVIALALIVFAAPLMSGVARAQTGSFFVSFTDANGAPVTDLRAEEVVVEMDGEHGETLNIEPIDWPVRVTVFIDNGIGTRPALDDMREGVSLFVDALPPDVEVAIATIGGRPQFWAQHTTNRQELTDALGVTAPVEGAAFFFDALYEEAERLDEDEEGQYFPVIVMVATNGPEGSNRVREGPFNEMMQRLFDNSVTVHTRLLSGSSITGVKQGGDQIRWGTDIGEATGGTYQGLVSANGFRTLLPELAEAIGRKHNVVSNQYRVTYAPPDGISEQPSTRILTTRAGVNMAPTLDGNVNVP</sequence>